<comment type="caution">
    <text evidence="1">The sequence shown here is derived from an EMBL/GenBank/DDBJ whole genome shotgun (WGS) entry which is preliminary data.</text>
</comment>
<gene>
    <name evidence="1" type="ORF">CWD77_09400</name>
</gene>
<dbReference type="AlphaFoldDB" id="A0A2N0VHX1"/>
<accession>A0A2N0VHX1</accession>
<organism evidence="1 2">
    <name type="scientific">Rhodohalobacter barkolensis</name>
    <dbReference type="NCBI Taxonomy" id="2053187"/>
    <lineage>
        <taxon>Bacteria</taxon>
        <taxon>Pseudomonadati</taxon>
        <taxon>Balneolota</taxon>
        <taxon>Balneolia</taxon>
        <taxon>Balneolales</taxon>
        <taxon>Balneolaceae</taxon>
        <taxon>Rhodohalobacter</taxon>
    </lineage>
</organism>
<evidence type="ECO:0000313" key="2">
    <source>
        <dbReference type="Proteomes" id="UP000233398"/>
    </source>
</evidence>
<dbReference type="EMBL" id="PISP01000002">
    <property type="protein sequence ID" value="PKD43764.1"/>
    <property type="molecule type" value="Genomic_DNA"/>
</dbReference>
<evidence type="ECO:0000313" key="1">
    <source>
        <dbReference type="EMBL" id="PKD43764.1"/>
    </source>
</evidence>
<name>A0A2N0VHX1_9BACT</name>
<dbReference type="Proteomes" id="UP000233398">
    <property type="component" value="Unassembled WGS sequence"/>
</dbReference>
<keyword evidence="2" id="KW-1185">Reference proteome</keyword>
<proteinExistence type="predicted"/>
<reference evidence="1 2" key="1">
    <citation type="submission" date="2017-11" db="EMBL/GenBank/DDBJ databases">
        <title>Rhodohalobacter 15182 sp. nov., isolated from a salt lake.</title>
        <authorList>
            <person name="Han S."/>
        </authorList>
    </citation>
    <scope>NUCLEOTIDE SEQUENCE [LARGE SCALE GENOMIC DNA]</scope>
    <source>
        <strain evidence="1 2">15182</strain>
    </source>
</reference>
<sequence>MHISELNKIKSEADPLLGSCTKVVITKLNGKKEIIPCTYPDYKVVVDVKAYKLENLLREKIWFFLKAELTIKSTFEIIDTHSLKLVLDTNMK</sequence>
<protein>
    <submittedName>
        <fullName evidence="1">Uncharacterized protein</fullName>
    </submittedName>
</protein>